<feature type="compositionally biased region" description="Acidic residues" evidence="5">
    <location>
        <begin position="558"/>
        <end position="568"/>
    </location>
</feature>
<dbReference type="EMBL" id="KL648513">
    <property type="protein sequence ID" value="KEY69757.1"/>
    <property type="molecule type" value="Genomic_DNA"/>
</dbReference>
<dbReference type="SMART" id="SM00976">
    <property type="entry name" value="Telo_bind"/>
    <property type="match status" value="1"/>
</dbReference>
<dbReference type="GO" id="GO:0010521">
    <property type="term" value="F:telomerase inhibitor activity"/>
    <property type="evidence" value="ECO:0007669"/>
    <property type="project" value="TreeGrafter"/>
</dbReference>
<comment type="subcellular location">
    <subcellularLocation>
        <location evidence="1">Chromosome</location>
        <location evidence="1">Telomere</location>
    </subcellularLocation>
</comment>
<feature type="compositionally biased region" description="Low complexity" evidence="5">
    <location>
        <begin position="1018"/>
        <end position="1037"/>
    </location>
</feature>
<evidence type="ECO:0000256" key="3">
    <source>
        <dbReference type="ARBA" id="ARBA00022895"/>
    </source>
</evidence>
<proteinExistence type="predicted"/>
<evidence type="ECO:0000313" key="8">
    <source>
        <dbReference type="Proteomes" id="UP000028045"/>
    </source>
</evidence>
<feature type="compositionally biased region" description="Basic and acidic residues" evidence="5">
    <location>
        <begin position="1114"/>
        <end position="1135"/>
    </location>
</feature>
<keyword evidence="8" id="KW-1185">Reference proteome</keyword>
<dbReference type="GO" id="GO:0000783">
    <property type="term" value="C:nuclear telomere cap complex"/>
    <property type="evidence" value="ECO:0007669"/>
    <property type="project" value="TreeGrafter"/>
</dbReference>
<dbReference type="PANTHER" id="PTHR14513:SF0">
    <property type="entry name" value="PROTECTION OF TELOMERES PROTEIN 1"/>
    <property type="match status" value="1"/>
</dbReference>
<feature type="compositionally biased region" description="Acidic residues" evidence="5">
    <location>
        <begin position="1055"/>
        <end position="1066"/>
    </location>
</feature>
<sequence>MATDPAALDQLQASEAIPIAQLKPDTQNAPSRVVDGIVTVTWPFSIVKNSLAFILAERDVLLRRNKGQLRVQLNGPAANALNKAGFGGGDALRLGLQGAEWKPCETQTRLPGDTLEWQLGFTNRLLLRIRKTDINNSETEETINIDAAETEPPPAIEATAETPPQVHAPASIDVLGPEPQTPVPSTATKRLASAVFENGEYSSPAFIKRARVSYGSLFEGGFEALEQDSARKALRPKRSRFSMGGSIWKYSSRSPSPDPSVQDGQPDEVEEDSTKQDHPIAAPQSSTVPVMVDEGCQTQDMDFDPSVSVGVSNLPRQPLEPHISSPSPMFSADRSTTNAASTHSPRNPASDQINHSHAPGSPSDAATSYGSHMTTGLDPGFNFGLPITQNGLYGGEYTTAAGASIPTNPVESVHAGATRYLEALGDHDLHIDPSLQFHAAMDEHTSSEYPTIPHELSAQGQSIYHVPQAAEHMTWIESPAVPDPPTTSTEDSIQLVGSSSPAKQKSPPDDGAEEYVASTAGIPSAAEFGEEGDTELVDRGPIGSSAVSVNESGREAESGDDGDLPGEDYDLRNYDPARDDDDTDPEEGYSADENDVVSLVVQQPYGDEEESGGEGADSPVVNDENENESYNSQVPIKGYERKSEFEVQSDEEASDVSEGHYEDDGIEEGYDEDEYDDEGRPFADEQGEDGEEGDAEDYEKDYEEYSDEEDYEQEAVAPPIQRSMAPKEPVIISLLSDSEEEEEEPAKPPAASTRPPPQLNGAEDDELYNEAEEGVHEPAAGDADAMETELTAETPESPTSDLNDKYGSPAPEELHRSQASEDDEQESANQREHAETPKPNQFEDESRQHHHAQTDDTESFRHAMTVEEAGKPNLSADSPLAAPASVPDRASHPVIKPNTNASEDYDRSRALQHAEVERHDTQGHNEHAEGAVVEPTDDNTENTTSADYMDIDDHDAEAVGKDGGNLQIPPTRDPEPQEDRATPDAAVSRQPVGQISESHDIEAELEDVPVTKQREESPPAANADAAQPAQPPATTASDDGEMSAPGPTASGSAADADEDIAMEEEAAVAGDGGRDSQATPDKQDRAEAEFIQEDQPIQADTENTKSPPATQPPHEAETTNKGEDALTEKAGRHAYQEIARQLPTPKETQQAEELGETPRANLDEDATNDDNNLGPEEQIMAEFLQSTSSQVQAKDSNRALRVEVQVQRQVADVSARPSTIGTKAEREILITTQSLRSRGHRKTRSSDSAEYRTPDPSIALARATPATRSKKAEKSEDNESPPVLRVTRSKADQSDPSVAIAKGLGLSGRGIRGAGSPESPRELRGASQSTRRSHTPDSSAEALKSPSVTGSVRSMRSMRSALGEEADAAGSKPGITSSKQQLLKCLRTTLPDFLSLKALRSGLGQATDILAVCTTTPPSPHRPKNGPRDYMMEVIITDPSLAPSGVAVAHIFRPHQASLPVIHEGDVVLLRRFQVVSMKGRGFGVRAGDASAWAVFEKADDEMLPQIKGAPVEVTDEEADYAGMLKQWWAGLDAKSLARVDNAGKKMSLVGKDDTK</sequence>
<evidence type="ECO:0000256" key="2">
    <source>
        <dbReference type="ARBA" id="ARBA00022454"/>
    </source>
</evidence>
<feature type="compositionally biased region" description="Acidic residues" evidence="5">
    <location>
        <begin position="685"/>
        <end position="713"/>
    </location>
</feature>
<evidence type="ECO:0000256" key="1">
    <source>
        <dbReference type="ARBA" id="ARBA00004574"/>
    </source>
</evidence>
<feature type="compositionally biased region" description="Low complexity" evidence="5">
    <location>
        <begin position="874"/>
        <end position="888"/>
    </location>
</feature>
<dbReference type="CDD" id="cd04497">
    <property type="entry name" value="hPOT1_OB1_like"/>
    <property type="match status" value="1"/>
</dbReference>
<dbReference type="InterPro" id="IPR011564">
    <property type="entry name" value="Telomer_end-bd_POT1/Cdc13"/>
</dbReference>
<feature type="region of interest" description="Disordered" evidence="5">
    <location>
        <begin position="478"/>
        <end position="1177"/>
    </location>
</feature>
<reference evidence="7 8" key="1">
    <citation type="journal article" date="2014" name="BMC Genomics">
        <title>Comparative genome sequencing reveals chemotype-specific gene clusters in the toxigenic black mold Stachybotrys.</title>
        <authorList>
            <person name="Semeiks J."/>
            <person name="Borek D."/>
            <person name="Otwinowski Z."/>
            <person name="Grishin N.V."/>
        </authorList>
    </citation>
    <scope>NUCLEOTIDE SEQUENCE [LARGE SCALE GENOMIC DNA]</scope>
    <source>
        <strain evidence="8">CBS 109288 / IBT 7711</strain>
    </source>
</reference>
<keyword evidence="2" id="KW-0158">Chromosome</keyword>
<feature type="region of interest" description="Disordered" evidence="5">
    <location>
        <begin position="245"/>
        <end position="372"/>
    </location>
</feature>
<feature type="compositionally biased region" description="Basic and acidic residues" evidence="5">
    <location>
        <begin position="972"/>
        <end position="982"/>
    </location>
</feature>
<feature type="compositionally biased region" description="Polar residues" evidence="5">
    <location>
        <begin position="324"/>
        <end position="355"/>
    </location>
</feature>
<evidence type="ECO:0000259" key="6">
    <source>
        <dbReference type="SMART" id="SM00976"/>
    </source>
</evidence>
<dbReference type="GO" id="GO:0098505">
    <property type="term" value="F:G-rich strand telomeric DNA binding"/>
    <property type="evidence" value="ECO:0007669"/>
    <property type="project" value="TreeGrafter"/>
</dbReference>
<feature type="compositionally biased region" description="Polar residues" evidence="5">
    <location>
        <begin position="486"/>
        <end position="503"/>
    </location>
</feature>
<accession>A0A084AWS8</accession>
<dbReference type="InterPro" id="IPR028389">
    <property type="entry name" value="POT1"/>
</dbReference>
<name>A0A084AWS8_STACB</name>
<feature type="compositionally biased region" description="Low complexity" evidence="5">
    <location>
        <begin position="1044"/>
        <end position="1054"/>
    </location>
</feature>
<feature type="compositionally biased region" description="Acidic residues" evidence="5">
    <location>
        <begin position="578"/>
        <end position="595"/>
    </location>
</feature>
<gene>
    <name evidence="7" type="ORF">S7711_03737</name>
</gene>
<dbReference type="Gene3D" id="2.40.50.140">
    <property type="entry name" value="Nucleic acid-binding proteins"/>
    <property type="match status" value="1"/>
</dbReference>
<feature type="compositionally biased region" description="Basic and acidic residues" evidence="5">
    <location>
        <begin position="1244"/>
        <end position="1253"/>
    </location>
</feature>
<dbReference type="HOGENOM" id="CLU_002756_0_0_1"/>
<keyword evidence="3" id="KW-0779">Telomere</keyword>
<keyword evidence="4" id="KW-0238">DNA-binding</keyword>
<dbReference type="GO" id="GO:0016233">
    <property type="term" value="P:telomere capping"/>
    <property type="evidence" value="ECO:0007669"/>
    <property type="project" value="TreeGrafter"/>
</dbReference>
<feature type="compositionally biased region" description="Basic and acidic residues" evidence="5">
    <location>
        <begin position="904"/>
        <end position="929"/>
    </location>
</feature>
<protein>
    <recommendedName>
        <fullName evidence="6">Telomeric single stranded DNA binding POT1/Cdc13 domain-containing protein</fullName>
    </recommendedName>
</protein>
<organism evidence="7 8">
    <name type="scientific">Stachybotrys chartarum (strain CBS 109288 / IBT 7711)</name>
    <name type="common">Toxic black mold</name>
    <name type="synonym">Stilbospora chartarum</name>
    <dbReference type="NCBI Taxonomy" id="1280523"/>
    <lineage>
        <taxon>Eukaryota</taxon>
        <taxon>Fungi</taxon>
        <taxon>Dikarya</taxon>
        <taxon>Ascomycota</taxon>
        <taxon>Pezizomycotina</taxon>
        <taxon>Sordariomycetes</taxon>
        <taxon>Hypocreomycetidae</taxon>
        <taxon>Hypocreales</taxon>
        <taxon>Stachybotryaceae</taxon>
        <taxon>Stachybotrys</taxon>
    </lineage>
</organism>
<feature type="compositionally biased region" description="Acidic residues" evidence="5">
    <location>
        <begin position="762"/>
        <end position="772"/>
    </location>
</feature>
<feature type="domain" description="Telomeric single stranded DNA binding POT1/Cdc13" evidence="6">
    <location>
        <begin position="1393"/>
        <end position="1530"/>
    </location>
</feature>
<feature type="compositionally biased region" description="Acidic residues" evidence="5">
    <location>
        <begin position="664"/>
        <end position="677"/>
    </location>
</feature>
<dbReference type="Proteomes" id="UP000028045">
    <property type="component" value="Unassembled WGS sequence"/>
</dbReference>
<dbReference type="PANTHER" id="PTHR14513">
    <property type="entry name" value="PROTECTION OF TELOMERES 1"/>
    <property type="match status" value="1"/>
</dbReference>
<dbReference type="SUPFAM" id="SSF50249">
    <property type="entry name" value="Nucleic acid-binding proteins"/>
    <property type="match status" value="1"/>
</dbReference>
<dbReference type="OrthoDB" id="5363079at2759"/>
<feature type="region of interest" description="Disordered" evidence="5">
    <location>
        <begin position="1208"/>
        <end position="1377"/>
    </location>
</feature>
<feature type="compositionally biased region" description="Basic and acidic residues" evidence="5">
    <location>
        <begin position="844"/>
        <end position="870"/>
    </location>
</feature>
<evidence type="ECO:0000256" key="5">
    <source>
        <dbReference type="SAM" id="MobiDB-lite"/>
    </source>
</evidence>
<feature type="compositionally biased region" description="Polar residues" evidence="5">
    <location>
        <begin position="1098"/>
        <end position="1108"/>
    </location>
</feature>
<evidence type="ECO:0000256" key="4">
    <source>
        <dbReference type="ARBA" id="ARBA00023125"/>
    </source>
</evidence>
<dbReference type="InterPro" id="IPR012340">
    <property type="entry name" value="NA-bd_OB-fold"/>
</dbReference>
<evidence type="ECO:0000313" key="7">
    <source>
        <dbReference type="EMBL" id="KEY69757.1"/>
    </source>
</evidence>
<dbReference type="Pfam" id="PF02765">
    <property type="entry name" value="POT1"/>
    <property type="match status" value="1"/>
</dbReference>
<dbReference type="GO" id="GO:0032210">
    <property type="term" value="P:regulation of telomere maintenance via telomerase"/>
    <property type="evidence" value="ECO:0007669"/>
    <property type="project" value="TreeGrafter"/>
</dbReference>